<keyword evidence="4" id="KW-1185">Reference proteome</keyword>
<comment type="caution">
    <text evidence="3">The sequence shown here is derived from an EMBL/GenBank/DDBJ whole genome shotgun (WGS) entry which is preliminary data.</text>
</comment>
<feature type="signal peptide" evidence="2">
    <location>
        <begin position="1"/>
        <end position="25"/>
    </location>
</feature>
<dbReference type="RefSeq" id="WP_209841379.1">
    <property type="nucleotide sequence ID" value="NZ_JAGGJP010000010.1"/>
</dbReference>
<keyword evidence="1" id="KW-1133">Transmembrane helix</keyword>
<sequence length="168" mass="17835">MDTKRALLAAVVGAALIPAAGAASASTYELKFFDVDDVMSAYISNDDLTEELMFSRPFGHDYDYVDITSFVRDGLNTILLTLENGPSGYSYGYDFTIDGASYASGHCGIFNTYGCDADRYGTGEVWRTEIAFTASDVAPVPLPASMALLGSVLAAGGALAARKRRRAA</sequence>
<organism evidence="3 4">
    <name type="scientific">Rubellimicrobium aerolatum</name>
    <dbReference type="NCBI Taxonomy" id="490979"/>
    <lineage>
        <taxon>Bacteria</taxon>
        <taxon>Pseudomonadati</taxon>
        <taxon>Pseudomonadota</taxon>
        <taxon>Alphaproteobacteria</taxon>
        <taxon>Rhodobacterales</taxon>
        <taxon>Roseobacteraceae</taxon>
        <taxon>Rubellimicrobium</taxon>
    </lineage>
</organism>
<proteinExistence type="predicted"/>
<feature type="chain" id="PRO_5047146809" description="VPLPA-CTERM sorting domain-containing protein" evidence="2">
    <location>
        <begin position="26"/>
        <end position="168"/>
    </location>
</feature>
<feature type="transmembrane region" description="Helical" evidence="1">
    <location>
        <begin position="142"/>
        <end position="161"/>
    </location>
</feature>
<dbReference type="Proteomes" id="UP001596056">
    <property type="component" value="Unassembled WGS sequence"/>
</dbReference>
<evidence type="ECO:0000313" key="3">
    <source>
        <dbReference type="EMBL" id="MFC5566743.1"/>
    </source>
</evidence>
<keyword evidence="1" id="KW-0812">Transmembrane</keyword>
<evidence type="ECO:0000256" key="2">
    <source>
        <dbReference type="SAM" id="SignalP"/>
    </source>
</evidence>
<reference evidence="4" key="1">
    <citation type="journal article" date="2019" name="Int. J. Syst. Evol. Microbiol.">
        <title>The Global Catalogue of Microorganisms (GCM) 10K type strain sequencing project: providing services to taxonomists for standard genome sequencing and annotation.</title>
        <authorList>
            <consortium name="The Broad Institute Genomics Platform"/>
            <consortium name="The Broad Institute Genome Sequencing Center for Infectious Disease"/>
            <person name="Wu L."/>
            <person name="Ma J."/>
        </authorList>
    </citation>
    <scope>NUCLEOTIDE SEQUENCE [LARGE SCALE GENOMIC DNA]</scope>
    <source>
        <strain evidence="4">KACC 11588</strain>
    </source>
</reference>
<accession>A0ABW0SCP4</accession>
<dbReference type="EMBL" id="JBHSNA010000007">
    <property type="protein sequence ID" value="MFC5566743.1"/>
    <property type="molecule type" value="Genomic_DNA"/>
</dbReference>
<evidence type="ECO:0000256" key="1">
    <source>
        <dbReference type="SAM" id="Phobius"/>
    </source>
</evidence>
<gene>
    <name evidence="3" type="ORF">ACFPOC_10000</name>
</gene>
<evidence type="ECO:0000313" key="4">
    <source>
        <dbReference type="Proteomes" id="UP001596056"/>
    </source>
</evidence>
<protein>
    <recommendedName>
        <fullName evidence="5">VPLPA-CTERM sorting domain-containing protein</fullName>
    </recommendedName>
</protein>
<evidence type="ECO:0008006" key="5">
    <source>
        <dbReference type="Google" id="ProtNLM"/>
    </source>
</evidence>
<name>A0ABW0SCP4_9RHOB</name>
<keyword evidence="2" id="KW-0732">Signal</keyword>
<keyword evidence="1" id="KW-0472">Membrane</keyword>